<evidence type="ECO:0000313" key="1">
    <source>
        <dbReference type="EMBL" id="QJI01036.1"/>
    </source>
</evidence>
<name>A0A6M3XXM9_9ZZZZ</name>
<dbReference type="EMBL" id="MT144893">
    <property type="protein sequence ID" value="QJI01036.1"/>
    <property type="molecule type" value="Genomic_DNA"/>
</dbReference>
<accession>A0A6M3XXM9</accession>
<proteinExistence type="predicted"/>
<gene>
    <name evidence="1" type="ORF">TM448B02240_0014</name>
</gene>
<organism evidence="1">
    <name type="scientific">viral metagenome</name>
    <dbReference type="NCBI Taxonomy" id="1070528"/>
    <lineage>
        <taxon>unclassified sequences</taxon>
        <taxon>metagenomes</taxon>
        <taxon>organismal metagenomes</taxon>
    </lineage>
</organism>
<protein>
    <submittedName>
        <fullName evidence="1">Uncharacterized protein</fullName>
    </submittedName>
</protein>
<sequence length="61" mass="7429">MKTIKRITGYHSYVRNEKKWHRTLKNARMEIRKHYGQLLPDDGVFDMHGERVHDDGMDRLF</sequence>
<reference evidence="1" key="1">
    <citation type="submission" date="2020-03" db="EMBL/GenBank/DDBJ databases">
        <title>The deep terrestrial virosphere.</title>
        <authorList>
            <person name="Holmfeldt K."/>
            <person name="Nilsson E."/>
            <person name="Simone D."/>
            <person name="Lopez-Fernandez M."/>
            <person name="Wu X."/>
            <person name="de Brujin I."/>
            <person name="Lundin D."/>
            <person name="Andersson A."/>
            <person name="Bertilsson S."/>
            <person name="Dopson M."/>
        </authorList>
    </citation>
    <scope>NUCLEOTIDE SEQUENCE</scope>
    <source>
        <strain evidence="1">TM448B02240</strain>
    </source>
</reference>
<dbReference type="AlphaFoldDB" id="A0A6M3XXM9"/>